<protein>
    <submittedName>
        <fullName evidence="2">Uncharacterized protein</fullName>
    </submittedName>
</protein>
<keyword evidence="1" id="KW-0812">Transmembrane</keyword>
<dbReference type="STRING" id="693977.Deipr_1220"/>
<dbReference type="HOGENOM" id="CLU_1105723_0_0_0"/>
<evidence type="ECO:0000256" key="1">
    <source>
        <dbReference type="SAM" id="Phobius"/>
    </source>
</evidence>
<evidence type="ECO:0000313" key="2">
    <source>
        <dbReference type="EMBL" id="ADY26370.1"/>
    </source>
</evidence>
<reference evidence="3" key="1">
    <citation type="submission" date="2011-02" db="EMBL/GenBank/DDBJ databases">
        <title>The complete sequence of chromosome of Deinococcus proteolyticus DSM 20540.</title>
        <authorList>
            <consortium name="US DOE Joint Genome Institute (JGI-PGF)"/>
            <person name="Lucas S."/>
            <person name="Copeland A."/>
            <person name="Lapidus A."/>
            <person name="Bruce D."/>
            <person name="Goodwin L."/>
            <person name="Pitluck S."/>
            <person name="Kyrpides N."/>
            <person name="Mavromatis K."/>
            <person name="Pagani I."/>
            <person name="Ivanova N."/>
            <person name="Ovchinnikova G."/>
            <person name="Zeytun A."/>
            <person name="Detter J.C."/>
            <person name="Han C."/>
            <person name="Land M."/>
            <person name="Hauser L."/>
            <person name="Markowitz V."/>
            <person name="Cheng J.-F."/>
            <person name="Hugenholtz P."/>
            <person name="Woyke T."/>
            <person name="Wu D."/>
            <person name="Pukall R."/>
            <person name="Steenblock K."/>
            <person name="Brambilla E."/>
            <person name="Klenk H.-P."/>
            <person name="Eisen J.A."/>
        </authorList>
    </citation>
    <scope>NUCLEOTIDE SEQUENCE [LARGE SCALE GENOMIC DNA]</scope>
    <source>
        <strain evidence="3">ATCC 35074 / DSM 20540 / JCM 6276 / NBRC 101906 / NCIMB 13154 / VKM Ac-1939 / CCM 2703 / MRP</strain>
    </source>
</reference>
<sequence>MWAWAAASGQQTALGRSVGAVLLIGLTLWLVWAAWAYGGMALSPNNPLPFGFPFVVLAALPALLLLSLVWRDWRTVAAHLRHAPAASWLWLAGCLALALWPPVQVDCRGMAYTDTYLKSSGEMQGFAGQNVWSKHPEQVPGRAELPADFRIGDVDAAVTHCTRPFSFQASRPLIVMFLAEQGQPGRGRTYSAVFSAGDHRKLTPWTRTAGYLTQPQGTSYTPRLWPEPELDSVWPVLPELPPELAANFTGR</sequence>
<feature type="transmembrane region" description="Helical" evidence="1">
    <location>
        <begin position="20"/>
        <end position="38"/>
    </location>
</feature>
<accession>F0RNW1</accession>
<organism evidence="2 3">
    <name type="scientific">Deinococcus proteolyticus (strain ATCC 35074 / DSM 20540 / JCM 6276 / NBRC 101906 / NCIMB 13154 / VKM Ac-1939 / CCM 2703 / MRP)</name>
    <dbReference type="NCBI Taxonomy" id="693977"/>
    <lineage>
        <taxon>Bacteria</taxon>
        <taxon>Thermotogati</taxon>
        <taxon>Deinococcota</taxon>
        <taxon>Deinococci</taxon>
        <taxon>Deinococcales</taxon>
        <taxon>Deinococcaceae</taxon>
        <taxon>Deinococcus</taxon>
    </lineage>
</organism>
<dbReference type="KEGG" id="dpt:Deipr_1220"/>
<gene>
    <name evidence="2" type="ordered locus">Deipr_1220</name>
</gene>
<feature type="transmembrane region" description="Helical" evidence="1">
    <location>
        <begin position="50"/>
        <end position="70"/>
    </location>
</feature>
<dbReference type="Proteomes" id="UP000007718">
    <property type="component" value="Chromosome"/>
</dbReference>
<reference evidence="2 3" key="2">
    <citation type="journal article" date="2012" name="Stand. Genomic Sci.">
        <title>Complete genome sequence of the orange-red pigmented, radioresistant Deinococcus proteolyticus type strain (MRP(T)).</title>
        <authorList>
            <person name="Copeland A."/>
            <person name="Zeytun A."/>
            <person name="Yassawong M."/>
            <person name="Nolan M."/>
            <person name="Lucas S."/>
            <person name="Hammon N."/>
            <person name="Deshpande S."/>
            <person name="Cheng J.F."/>
            <person name="Han C."/>
            <person name="Tapia R."/>
            <person name="Goodwin L.A."/>
            <person name="Pitluck S."/>
            <person name="Mavromatis K."/>
            <person name="Liolios K."/>
            <person name="Pagani I."/>
            <person name="Ivanova N."/>
            <person name="Mikhailova N."/>
            <person name="Pati A."/>
            <person name="Chen A."/>
            <person name="Palaniappan K."/>
            <person name="Land M."/>
            <person name="Hauser L."/>
            <person name="Jeffries C.D."/>
            <person name="Brambilla E.M."/>
            <person name="Rohde M."/>
            <person name="Sikorski J."/>
            <person name="Pukall R."/>
            <person name="Goker M."/>
            <person name="Detter J.C."/>
            <person name="Woyke T."/>
            <person name="Bristow J."/>
            <person name="Eisen J.A."/>
            <person name="Markowitz V."/>
            <person name="Hugenholtz P."/>
            <person name="Kyrpides N.C."/>
            <person name="Klenk H.P."/>
            <person name="Lapidus A."/>
        </authorList>
    </citation>
    <scope>NUCLEOTIDE SEQUENCE [LARGE SCALE GENOMIC DNA]</scope>
    <source>
        <strain evidence="3">ATCC 35074 / DSM 20540 / JCM 6276 / NBRC 101906 / NCIMB 13154 / VKM Ac-1939 / CCM 2703 / MRP</strain>
    </source>
</reference>
<dbReference type="AlphaFoldDB" id="F0RNW1"/>
<proteinExistence type="predicted"/>
<evidence type="ECO:0000313" key="3">
    <source>
        <dbReference type="Proteomes" id="UP000007718"/>
    </source>
</evidence>
<keyword evidence="1" id="KW-1133">Transmembrane helix</keyword>
<name>F0RNW1_DEIPM</name>
<keyword evidence="3" id="KW-1185">Reference proteome</keyword>
<feature type="transmembrane region" description="Helical" evidence="1">
    <location>
        <begin position="82"/>
        <end position="100"/>
    </location>
</feature>
<keyword evidence="1" id="KW-0472">Membrane</keyword>
<dbReference type="EMBL" id="CP002536">
    <property type="protein sequence ID" value="ADY26370.1"/>
    <property type="molecule type" value="Genomic_DNA"/>
</dbReference>